<sequence length="96" mass="11241">MSLTLLEFARSFIHDRLSATVFSEAYMELWKIERDNQTLLGDASALSECLSSIFCAADMYCEDVDLREDYEYDQEQLKREVERLMEELNSTTTDNH</sequence>
<dbReference type="RefSeq" id="WP_011534230.1">
    <property type="nucleotide sequence ID" value="NZ_CP132921.1"/>
</dbReference>
<dbReference type="InterPro" id="IPR015287">
    <property type="entry name" value="Colicin_D_immunity_dom"/>
</dbReference>
<proteinExistence type="predicted"/>
<dbReference type="InterPro" id="IPR036471">
    <property type="entry name" value="Colicin_D_sf"/>
</dbReference>
<keyword evidence="4" id="KW-1185">Reference proteome</keyword>
<evidence type="ECO:0000256" key="1">
    <source>
        <dbReference type="SAM" id="Coils"/>
    </source>
</evidence>
<dbReference type="GeneID" id="32808529"/>
<dbReference type="EMBL" id="CP132921">
    <property type="protein sequence ID" value="WMW03427.1"/>
    <property type="molecule type" value="Genomic_DNA"/>
</dbReference>
<dbReference type="Pfam" id="PF09204">
    <property type="entry name" value="Colicin_immun"/>
    <property type="match status" value="1"/>
</dbReference>
<dbReference type="Gene3D" id="1.20.120.650">
    <property type="entry name" value="Colicin D"/>
    <property type="match status" value="1"/>
</dbReference>
<feature type="domain" description="Colicin D immunity protein" evidence="2">
    <location>
        <begin position="1"/>
        <end position="88"/>
    </location>
</feature>
<evidence type="ECO:0000313" key="4">
    <source>
        <dbReference type="Proteomes" id="UP001183127"/>
    </source>
</evidence>
<protein>
    <submittedName>
        <fullName evidence="3">Colicin immunity domain-containing protein</fullName>
    </submittedName>
</protein>
<evidence type="ECO:0000259" key="2">
    <source>
        <dbReference type="Pfam" id="PF09204"/>
    </source>
</evidence>
<gene>
    <name evidence="3" type="ORF">RAH46_13835</name>
</gene>
<accession>A0ABY9QHE5</accession>
<feature type="coiled-coil region" evidence="1">
    <location>
        <begin position="67"/>
        <end position="94"/>
    </location>
</feature>
<dbReference type="Proteomes" id="UP001183127">
    <property type="component" value="Chromosome"/>
</dbReference>
<organism evidence="3 4">
    <name type="scientific">Pseudomonas entomophila</name>
    <dbReference type="NCBI Taxonomy" id="312306"/>
    <lineage>
        <taxon>Bacteria</taxon>
        <taxon>Pseudomonadati</taxon>
        <taxon>Pseudomonadota</taxon>
        <taxon>Gammaproteobacteria</taxon>
        <taxon>Pseudomonadales</taxon>
        <taxon>Pseudomonadaceae</taxon>
        <taxon>Pseudomonas</taxon>
    </lineage>
</organism>
<keyword evidence="1" id="KW-0175">Coiled coil</keyword>
<reference evidence="3 4" key="1">
    <citation type="submission" date="2023-08" db="EMBL/GenBank/DDBJ databases">
        <title>Complete Genome Sequence of Pseudomonas entomophila TVIN A01.</title>
        <authorList>
            <person name="Shelke T."/>
            <person name="Mahar N.S."/>
            <person name="Gupta I."/>
            <person name="Gupta V."/>
        </authorList>
    </citation>
    <scope>NUCLEOTIDE SEQUENCE [LARGE SCALE GENOMIC DNA]</scope>
    <source>
        <strain evidence="3 4">TVIN-A01</strain>
    </source>
</reference>
<dbReference type="SUPFAM" id="SSF101125">
    <property type="entry name" value="Colicin D immunity protein"/>
    <property type="match status" value="1"/>
</dbReference>
<name>A0ABY9QHE5_9PSED</name>
<evidence type="ECO:0000313" key="3">
    <source>
        <dbReference type="EMBL" id="WMW03427.1"/>
    </source>
</evidence>